<dbReference type="KEGG" id="pact:CA264_14825"/>
<organism evidence="2 3">
    <name type="scientific">Pontibacter actiniarum</name>
    <dbReference type="NCBI Taxonomy" id="323450"/>
    <lineage>
        <taxon>Bacteria</taxon>
        <taxon>Pseudomonadati</taxon>
        <taxon>Bacteroidota</taxon>
        <taxon>Cytophagia</taxon>
        <taxon>Cytophagales</taxon>
        <taxon>Hymenobacteraceae</taxon>
        <taxon>Pontibacter</taxon>
    </lineage>
</organism>
<feature type="chain" id="PRO_5010990459" evidence="1">
    <location>
        <begin position="20"/>
        <end position="136"/>
    </location>
</feature>
<reference evidence="3" key="1">
    <citation type="submission" date="2017-05" db="EMBL/GenBank/DDBJ databases">
        <authorList>
            <person name="Ray J."/>
            <person name="Price M."/>
            <person name="Deutschbauer A."/>
        </authorList>
    </citation>
    <scope>NUCLEOTIDE SEQUENCE [LARGE SCALE GENOMIC DNA]</scope>
    <source>
        <strain evidence="3">DSM 19842</strain>
    </source>
</reference>
<accession>A0A1X9YUP1</accession>
<name>A0A1X9YUP1_9BACT</name>
<dbReference type="EMBL" id="CP021235">
    <property type="protein sequence ID" value="ARS36589.1"/>
    <property type="molecule type" value="Genomic_DNA"/>
</dbReference>
<evidence type="ECO:0000256" key="1">
    <source>
        <dbReference type="SAM" id="SignalP"/>
    </source>
</evidence>
<dbReference type="Proteomes" id="UP000266292">
    <property type="component" value="Chromosome"/>
</dbReference>
<gene>
    <name evidence="2" type="ORF">CA264_14825</name>
</gene>
<keyword evidence="1" id="KW-0732">Signal</keyword>
<dbReference type="STRING" id="709015.GCA_000472485_02995"/>
<evidence type="ECO:0000313" key="2">
    <source>
        <dbReference type="EMBL" id="ARS36589.1"/>
    </source>
</evidence>
<dbReference type="AlphaFoldDB" id="A0A1X9YUP1"/>
<proteinExistence type="predicted"/>
<sequence length="136" mass="15736">MKKLLILLLFTAFSYSAFCQSNVIGRSKKEVIWILRDNDIAYQTAKDGHIAYKVGEVYMYNYFDKNGKCILNKSITGVRSEKDKQWIIQNFCDGSKKEVTKQGTVCYSAAWKYTITFKRSNAFKEGWACIVKEELI</sequence>
<feature type="signal peptide" evidence="1">
    <location>
        <begin position="1"/>
        <end position="19"/>
    </location>
</feature>
<keyword evidence="3" id="KW-1185">Reference proteome</keyword>
<protein>
    <submittedName>
        <fullName evidence="2">Uncharacterized protein</fullName>
    </submittedName>
</protein>
<dbReference type="RefSeq" id="WP_025608178.1">
    <property type="nucleotide sequence ID" value="NZ_CP021235.1"/>
</dbReference>
<evidence type="ECO:0000313" key="3">
    <source>
        <dbReference type="Proteomes" id="UP000266292"/>
    </source>
</evidence>